<feature type="domain" description="DUF2460" evidence="1">
    <location>
        <begin position="6"/>
        <end position="180"/>
    </location>
</feature>
<dbReference type="InterPro" id="IPR011740">
    <property type="entry name" value="DUF2460"/>
</dbReference>
<evidence type="ECO:0000259" key="1">
    <source>
        <dbReference type="Pfam" id="PF09343"/>
    </source>
</evidence>
<dbReference type="Pfam" id="PF09343">
    <property type="entry name" value="DUF2460"/>
    <property type="match status" value="1"/>
</dbReference>
<reference evidence="3" key="1">
    <citation type="submission" date="2014-08" db="EMBL/GenBank/DDBJ databases">
        <authorList>
            <person name="Moulin L."/>
        </authorList>
    </citation>
    <scope>NUCLEOTIDE SEQUENCE [LARGE SCALE GENOMIC DNA]</scope>
</reference>
<gene>
    <name evidence="2" type="ORF">MPL3356_60475</name>
</gene>
<dbReference type="Proteomes" id="UP000045285">
    <property type="component" value="Unassembled WGS sequence"/>
</dbReference>
<dbReference type="EMBL" id="CCMZ01000056">
    <property type="protein sequence ID" value="CDX26636.1"/>
    <property type="molecule type" value="Genomic_DNA"/>
</dbReference>
<name>A0A090EFC0_MESPL</name>
<evidence type="ECO:0000313" key="2">
    <source>
        <dbReference type="EMBL" id="CDX26636.1"/>
    </source>
</evidence>
<accession>A0A090EFC0</accession>
<organism evidence="2 3">
    <name type="scientific">Mesorhizobium plurifarium</name>
    <dbReference type="NCBI Taxonomy" id="69974"/>
    <lineage>
        <taxon>Bacteria</taxon>
        <taxon>Pseudomonadati</taxon>
        <taxon>Pseudomonadota</taxon>
        <taxon>Alphaproteobacteria</taxon>
        <taxon>Hyphomicrobiales</taxon>
        <taxon>Phyllobacteriaceae</taxon>
        <taxon>Mesorhizobium</taxon>
    </lineage>
</organism>
<proteinExistence type="predicted"/>
<evidence type="ECO:0000313" key="3">
    <source>
        <dbReference type="Proteomes" id="UP000045285"/>
    </source>
</evidence>
<protein>
    <recommendedName>
        <fullName evidence="1">DUF2460 domain-containing protein</fullName>
    </recommendedName>
</protein>
<dbReference type="AlphaFoldDB" id="A0A090EFC0"/>
<sequence>MTYPIFPKSTALGFISGTPDFASESIMMNGGGVRSIVRRTRPLRRYQFGYTNTLVADMRNIVEKIEECRGCGYPVLIRDWRHFSVVDQVFGFGDGTSDGKQLVITFAGARPYDYPVKFLDEDDGAVVIKSNGVVKAINSKTNGVIVPTTPWAVGETLTWTGKYYVAVRLENSTQDVSIDGPNGAYAKINGMTATEDINA</sequence>
<keyword evidence="3" id="KW-1185">Reference proteome</keyword>